<evidence type="ECO:0000313" key="2">
    <source>
        <dbReference type="Proteomes" id="UP000183832"/>
    </source>
</evidence>
<dbReference type="EMBL" id="CVRI01000020">
    <property type="protein sequence ID" value="CRK91165.1"/>
    <property type="molecule type" value="Genomic_DNA"/>
</dbReference>
<reference evidence="1 2" key="1">
    <citation type="submission" date="2015-04" db="EMBL/GenBank/DDBJ databases">
        <authorList>
            <person name="Syromyatnikov M.Y."/>
            <person name="Popov V.N."/>
        </authorList>
    </citation>
    <scope>NUCLEOTIDE SEQUENCE [LARGE SCALE GENOMIC DNA]</scope>
</reference>
<keyword evidence="2" id="KW-1185">Reference proteome</keyword>
<accession>A0A1J1HT37</accession>
<proteinExistence type="predicted"/>
<sequence length="85" mass="10093">MLAKKYLKSIENFLENKLKDKAKDDQSWEQIRSTLTNVRMFFLGKYPNFVTTMDALELVENYLKVQFLPEEKKTITIDLTQPTCR</sequence>
<protein>
    <submittedName>
        <fullName evidence="1">CLUMA_CG004850, isoform A</fullName>
    </submittedName>
</protein>
<dbReference type="AlphaFoldDB" id="A0A1J1HT37"/>
<evidence type="ECO:0000313" key="1">
    <source>
        <dbReference type="EMBL" id="CRK91165.1"/>
    </source>
</evidence>
<dbReference type="Proteomes" id="UP000183832">
    <property type="component" value="Unassembled WGS sequence"/>
</dbReference>
<name>A0A1J1HT37_9DIPT</name>
<gene>
    <name evidence="1" type="ORF">CLUMA_CG004850</name>
</gene>
<organism evidence="1 2">
    <name type="scientific">Clunio marinus</name>
    <dbReference type="NCBI Taxonomy" id="568069"/>
    <lineage>
        <taxon>Eukaryota</taxon>
        <taxon>Metazoa</taxon>
        <taxon>Ecdysozoa</taxon>
        <taxon>Arthropoda</taxon>
        <taxon>Hexapoda</taxon>
        <taxon>Insecta</taxon>
        <taxon>Pterygota</taxon>
        <taxon>Neoptera</taxon>
        <taxon>Endopterygota</taxon>
        <taxon>Diptera</taxon>
        <taxon>Nematocera</taxon>
        <taxon>Chironomoidea</taxon>
        <taxon>Chironomidae</taxon>
        <taxon>Clunio</taxon>
    </lineage>
</organism>